<dbReference type="Gene3D" id="3.40.50.720">
    <property type="entry name" value="NAD(P)-binding Rossmann-like Domain"/>
    <property type="match status" value="2"/>
</dbReference>
<proteinExistence type="inferred from homology"/>
<dbReference type="GO" id="GO:0000271">
    <property type="term" value="P:polysaccharide biosynthetic process"/>
    <property type="evidence" value="ECO:0007669"/>
    <property type="project" value="InterPro"/>
</dbReference>
<organism evidence="6 7">
    <name type="scientific">Kaistella daneshvariae</name>
    <dbReference type="NCBI Taxonomy" id="2487074"/>
    <lineage>
        <taxon>Bacteria</taxon>
        <taxon>Pseudomonadati</taxon>
        <taxon>Bacteroidota</taxon>
        <taxon>Flavobacteriia</taxon>
        <taxon>Flavobacteriales</taxon>
        <taxon>Weeksellaceae</taxon>
        <taxon>Chryseobacterium group</taxon>
        <taxon>Kaistella</taxon>
    </lineage>
</organism>
<gene>
    <name evidence="6" type="ORF">EGI11_07460</name>
</gene>
<evidence type="ECO:0000256" key="2">
    <source>
        <dbReference type="ARBA" id="ARBA00023002"/>
    </source>
</evidence>
<dbReference type="InterPro" id="IPR036291">
    <property type="entry name" value="NAD(P)-bd_dom_sf"/>
</dbReference>
<dbReference type="PANTHER" id="PTHR43491">
    <property type="entry name" value="UDP-N-ACETYL-D-MANNOSAMINE DEHYDROGENASE"/>
    <property type="match status" value="1"/>
</dbReference>
<dbReference type="InterPro" id="IPR014027">
    <property type="entry name" value="UDP-Glc/GDP-Man_DH_C"/>
</dbReference>
<dbReference type="InterPro" id="IPR028359">
    <property type="entry name" value="UDP_ManNAc/GlcNAc_DH"/>
</dbReference>
<keyword evidence="2" id="KW-0560">Oxidoreductase</keyword>
<dbReference type="SUPFAM" id="SSF52413">
    <property type="entry name" value="UDP-glucose/GDP-mannose dehydrogenase C-terminal domain"/>
    <property type="match status" value="1"/>
</dbReference>
<dbReference type="NCBIfam" id="TIGR03026">
    <property type="entry name" value="NDP-sugDHase"/>
    <property type="match status" value="1"/>
</dbReference>
<dbReference type="InterPro" id="IPR001732">
    <property type="entry name" value="UDP-Glc/GDP-Man_DH_N"/>
</dbReference>
<dbReference type="RefSeq" id="WP_123265821.1">
    <property type="nucleotide sequence ID" value="NZ_RJUG01000003.1"/>
</dbReference>
<feature type="domain" description="UDP-glucose/GDP-mannose dehydrogenase C-terminal" evidence="5">
    <location>
        <begin position="322"/>
        <end position="428"/>
    </location>
</feature>
<dbReference type="GO" id="GO:0051287">
    <property type="term" value="F:NAD binding"/>
    <property type="evidence" value="ECO:0007669"/>
    <property type="project" value="InterPro"/>
</dbReference>
<dbReference type="GO" id="GO:0016628">
    <property type="term" value="F:oxidoreductase activity, acting on the CH-CH group of donors, NAD or NADP as acceptor"/>
    <property type="evidence" value="ECO:0007669"/>
    <property type="project" value="InterPro"/>
</dbReference>
<dbReference type="InterPro" id="IPR017476">
    <property type="entry name" value="UDP-Glc/GDP-Man"/>
</dbReference>
<dbReference type="SMART" id="SM00984">
    <property type="entry name" value="UDPG_MGDP_dh_C"/>
    <property type="match status" value="1"/>
</dbReference>
<dbReference type="SUPFAM" id="SSF48179">
    <property type="entry name" value="6-phosphogluconate dehydrogenase C-terminal domain-like"/>
    <property type="match status" value="1"/>
</dbReference>
<evidence type="ECO:0000256" key="1">
    <source>
        <dbReference type="ARBA" id="ARBA00006601"/>
    </source>
</evidence>
<dbReference type="AlphaFoldDB" id="A0A3N0WVZ2"/>
<dbReference type="InterPro" id="IPR036220">
    <property type="entry name" value="UDP-Glc/GDP-Man_DH_C_sf"/>
</dbReference>
<evidence type="ECO:0000256" key="3">
    <source>
        <dbReference type="ARBA" id="ARBA00023027"/>
    </source>
</evidence>
<dbReference type="InterPro" id="IPR014026">
    <property type="entry name" value="UDP-Glc/GDP-Man_DH_dimer"/>
</dbReference>
<dbReference type="PIRSF" id="PIRSF500136">
    <property type="entry name" value="UDP_ManNAc_DH"/>
    <property type="match status" value="1"/>
</dbReference>
<accession>A0A3N0WVZ2</accession>
<comment type="caution">
    <text evidence="6">The sequence shown here is derived from an EMBL/GenBank/DDBJ whole genome shotgun (WGS) entry which is preliminary data.</text>
</comment>
<evidence type="ECO:0000313" key="6">
    <source>
        <dbReference type="EMBL" id="ROI09240.1"/>
    </source>
</evidence>
<sequence length="433" mass="47634">MKHNIAIIGLGYVGLPLARLFATKYNVVGFDINAKRIQDLRSGTDTTLEVEDEILQAVLKTENTADNGLYVSSELSDIQHANTYIITVPTPVDKNNKPDLTPLYKASETVGKVLKKGDIVIYESTVYPGATEEECIPVLEKTSGLKFNEDFFAGYSPERINPGDKEHTVEKILKVTSGSTPETGKLVDDLYKSVITAGTHLAPTIKVAEAAKVIENSQRDINIAFVNELAKIFNLMDINTHDVLEAAGTKWNFLPFKPGLVGGHCIGVDPYYLAQKAQEYGYHPEIILAGRRMNDSMGAYVASQVVKAMIKKHIPVNGAEVLMLGITFKENCPDVRNTKIVDVVAALKDYGMNVTIYDPWAKPEEVLHEYGLECLNELPSSSIQHPASSQKYDAIVLGVAHHEFLNINLSLTLKENAVVYDVKGILENSDNTL</sequence>
<reference evidence="7" key="2">
    <citation type="submission" date="2018-11" db="EMBL/GenBank/DDBJ databases">
        <title>Proposal to divide the Flavobacteriaceae and reorganize its genera based on Amino Acid Identity values calculated from whole genome sequences.</title>
        <authorList>
            <person name="Nicholson A.C."/>
            <person name="Gulvik C.A."/>
            <person name="Whitney A.M."/>
            <person name="Humrighouse B.W."/>
            <person name="Bell M."/>
            <person name="Holmens B."/>
            <person name="Steigerwalt A."/>
            <person name="Villarma A."/>
            <person name="Sheth M."/>
            <person name="Batra D."/>
            <person name="Pryor J."/>
            <person name="Bernardet J.-F."/>
            <person name="Hugo C."/>
            <person name="Kampfer P."/>
            <person name="Newman J."/>
            <person name="Mcquiston J.R."/>
        </authorList>
    </citation>
    <scope>NUCLEOTIDE SEQUENCE [LARGE SCALE GENOMIC DNA]</scope>
    <source>
        <strain evidence="7">H3056</strain>
    </source>
</reference>
<keyword evidence="3" id="KW-0520">NAD</keyword>
<evidence type="ECO:0000259" key="5">
    <source>
        <dbReference type="SMART" id="SM00984"/>
    </source>
</evidence>
<dbReference type="PANTHER" id="PTHR43491:SF2">
    <property type="entry name" value="UDP-N-ACETYL-D-MANNOSAMINE DEHYDROGENASE"/>
    <property type="match status" value="1"/>
</dbReference>
<dbReference type="GO" id="GO:0016616">
    <property type="term" value="F:oxidoreductase activity, acting on the CH-OH group of donors, NAD or NADP as acceptor"/>
    <property type="evidence" value="ECO:0007669"/>
    <property type="project" value="InterPro"/>
</dbReference>
<reference evidence="7" key="1">
    <citation type="submission" date="2018-11" db="EMBL/GenBank/DDBJ databases">
        <title>Proposal to divide the Flavobacteriaceae and reorganize its genera based on Amino Acid Identity values calculated from whole genome sequences.</title>
        <authorList>
            <person name="Nicholson A.C."/>
            <person name="Gulvik C.A."/>
            <person name="Whitney A.M."/>
            <person name="Humrighouse B.W."/>
            <person name="Bell M."/>
            <person name="Holmes B."/>
            <person name="Steigerwalt A."/>
            <person name="Villarma A."/>
            <person name="Sheth M."/>
            <person name="Batra D."/>
            <person name="Pryor J."/>
            <person name="Bernardet J.-F."/>
            <person name="Hugo C."/>
            <person name="Kampfer P."/>
            <person name="Newman J."/>
            <person name="Mcquiston J.R."/>
        </authorList>
    </citation>
    <scope>NUCLEOTIDE SEQUENCE [LARGE SCALE GENOMIC DNA]</scope>
    <source>
        <strain evidence="7">H3056</strain>
    </source>
</reference>
<protein>
    <submittedName>
        <fullName evidence="6">Nucleotide sugar dehydrogenase</fullName>
    </submittedName>
</protein>
<dbReference type="InterPro" id="IPR008927">
    <property type="entry name" value="6-PGluconate_DH-like_C_sf"/>
</dbReference>
<dbReference type="Proteomes" id="UP000270224">
    <property type="component" value="Unassembled WGS sequence"/>
</dbReference>
<evidence type="ECO:0000313" key="7">
    <source>
        <dbReference type="Proteomes" id="UP000270224"/>
    </source>
</evidence>
<dbReference type="Pfam" id="PF03721">
    <property type="entry name" value="UDPG_MGDP_dh_N"/>
    <property type="match status" value="1"/>
</dbReference>
<dbReference type="PIRSF" id="PIRSF000124">
    <property type="entry name" value="UDPglc_GDPman_dh"/>
    <property type="match status" value="1"/>
</dbReference>
<evidence type="ECO:0000256" key="4">
    <source>
        <dbReference type="PIRNR" id="PIRNR000124"/>
    </source>
</evidence>
<dbReference type="Pfam" id="PF03720">
    <property type="entry name" value="UDPG_MGDP_dh_C"/>
    <property type="match status" value="1"/>
</dbReference>
<name>A0A3N0WVZ2_9FLAO</name>
<dbReference type="EMBL" id="RJUG01000003">
    <property type="protein sequence ID" value="ROI09240.1"/>
    <property type="molecule type" value="Genomic_DNA"/>
</dbReference>
<dbReference type="Pfam" id="PF00984">
    <property type="entry name" value="UDPG_MGDP_dh"/>
    <property type="match status" value="1"/>
</dbReference>
<dbReference type="SUPFAM" id="SSF51735">
    <property type="entry name" value="NAD(P)-binding Rossmann-fold domains"/>
    <property type="match status" value="1"/>
</dbReference>
<comment type="similarity">
    <text evidence="1 4">Belongs to the UDP-glucose/GDP-mannose dehydrogenase family.</text>
</comment>
<dbReference type="OrthoDB" id="9803238at2"/>